<accession>A0ABR2KIM9</accession>
<dbReference type="EMBL" id="JAPFFF010000004">
    <property type="protein sequence ID" value="KAK8890999.1"/>
    <property type="molecule type" value="Genomic_DNA"/>
</dbReference>
<name>A0ABR2KIM9_9EUKA</name>
<organism evidence="1 2">
    <name type="scientific">Tritrichomonas musculus</name>
    <dbReference type="NCBI Taxonomy" id="1915356"/>
    <lineage>
        <taxon>Eukaryota</taxon>
        <taxon>Metamonada</taxon>
        <taxon>Parabasalia</taxon>
        <taxon>Tritrichomonadida</taxon>
        <taxon>Tritrichomonadidae</taxon>
        <taxon>Tritrichomonas</taxon>
    </lineage>
</organism>
<reference evidence="1 2" key="1">
    <citation type="submission" date="2024-04" db="EMBL/GenBank/DDBJ databases">
        <title>Tritrichomonas musculus Genome.</title>
        <authorList>
            <person name="Alves-Ferreira E."/>
            <person name="Grigg M."/>
            <person name="Lorenzi H."/>
            <person name="Galac M."/>
        </authorList>
    </citation>
    <scope>NUCLEOTIDE SEQUENCE [LARGE SCALE GENOMIC DNA]</scope>
    <source>
        <strain evidence="1 2">EAF2021</strain>
    </source>
</reference>
<proteinExistence type="predicted"/>
<gene>
    <name evidence="1" type="ORF">M9Y10_028201</name>
</gene>
<comment type="caution">
    <text evidence="1">The sequence shown here is derived from an EMBL/GenBank/DDBJ whole genome shotgun (WGS) entry which is preliminary data.</text>
</comment>
<dbReference type="Proteomes" id="UP001470230">
    <property type="component" value="Unassembled WGS sequence"/>
</dbReference>
<keyword evidence="2" id="KW-1185">Reference proteome</keyword>
<evidence type="ECO:0000313" key="2">
    <source>
        <dbReference type="Proteomes" id="UP001470230"/>
    </source>
</evidence>
<sequence length="257" mass="29541">MRFNNATYVKTALTYASTKFPKEDHHLNDLKGKSLIQDHGKNYGDGDVLGSVFIYNGDNRNVLCAIFDSNKIHGSGRISFGSIEKNFNPDDYMLACFINQYKVTYGVGKDHHLLEIEESVQVDKRKLICEDGYAFVRVSLESHLTDNGKHIIDIPTNSISGFFVAFRKDCKREIDRSYDRSVSSSDDLVIEKKEQEKRICSIENTQNNDNHVQNIDYRNNNNTRHINIIDNRNNNNTRYVTNDNGNYTYNCNCCLLI</sequence>
<evidence type="ECO:0000313" key="1">
    <source>
        <dbReference type="EMBL" id="KAK8890999.1"/>
    </source>
</evidence>
<protein>
    <submittedName>
        <fullName evidence="1">Uncharacterized protein</fullName>
    </submittedName>
</protein>